<dbReference type="EMBL" id="SJPW01000003">
    <property type="protein sequence ID" value="TWU56655.1"/>
    <property type="molecule type" value="Genomic_DNA"/>
</dbReference>
<name>A0A5C6F5Z4_9BACT</name>
<feature type="transmembrane region" description="Helical" evidence="1">
    <location>
        <begin position="88"/>
        <end position="106"/>
    </location>
</feature>
<evidence type="ECO:0000259" key="2">
    <source>
        <dbReference type="Pfam" id="PF00892"/>
    </source>
</evidence>
<dbReference type="InterPro" id="IPR000620">
    <property type="entry name" value="EamA_dom"/>
</dbReference>
<keyword evidence="4" id="KW-1185">Reference proteome</keyword>
<feature type="transmembrane region" description="Helical" evidence="1">
    <location>
        <begin position="281"/>
        <end position="297"/>
    </location>
</feature>
<dbReference type="SUPFAM" id="SSF103481">
    <property type="entry name" value="Multidrug resistance efflux transporter EmrE"/>
    <property type="match status" value="1"/>
</dbReference>
<dbReference type="AlphaFoldDB" id="A0A5C6F5Z4"/>
<keyword evidence="1" id="KW-0472">Membrane</keyword>
<feature type="domain" description="EamA" evidence="2">
    <location>
        <begin position="2"/>
        <end position="126"/>
    </location>
</feature>
<reference evidence="3 4" key="1">
    <citation type="submission" date="2019-02" db="EMBL/GenBank/DDBJ databases">
        <title>Deep-cultivation of Planctomycetes and their phenomic and genomic characterization uncovers novel biology.</title>
        <authorList>
            <person name="Wiegand S."/>
            <person name="Jogler M."/>
            <person name="Boedeker C."/>
            <person name="Pinto D."/>
            <person name="Vollmers J."/>
            <person name="Rivas-Marin E."/>
            <person name="Kohn T."/>
            <person name="Peeters S.H."/>
            <person name="Heuer A."/>
            <person name="Rast P."/>
            <person name="Oberbeckmann S."/>
            <person name="Bunk B."/>
            <person name="Jeske O."/>
            <person name="Meyerdierks A."/>
            <person name="Storesund J.E."/>
            <person name="Kallscheuer N."/>
            <person name="Luecker S."/>
            <person name="Lage O.M."/>
            <person name="Pohl T."/>
            <person name="Merkel B.J."/>
            <person name="Hornburger P."/>
            <person name="Mueller R.-W."/>
            <person name="Bruemmer F."/>
            <person name="Labrenz M."/>
            <person name="Spormann A.M."/>
            <person name="Op Den Camp H."/>
            <person name="Overmann J."/>
            <person name="Amann R."/>
            <person name="Jetten M.S.M."/>
            <person name="Mascher T."/>
            <person name="Medema M.H."/>
            <person name="Devos D.P."/>
            <person name="Kaster A.-K."/>
            <person name="Ovreas L."/>
            <person name="Rohde M."/>
            <person name="Galperin M.Y."/>
            <person name="Jogler C."/>
        </authorList>
    </citation>
    <scope>NUCLEOTIDE SEQUENCE [LARGE SCALE GENOMIC DNA]</scope>
    <source>
        <strain evidence="3 4">Poly51</strain>
    </source>
</reference>
<evidence type="ECO:0000313" key="3">
    <source>
        <dbReference type="EMBL" id="TWU56655.1"/>
    </source>
</evidence>
<feature type="transmembrane region" description="Helical" evidence="1">
    <location>
        <begin position="23"/>
        <end position="43"/>
    </location>
</feature>
<dbReference type="Pfam" id="PF00892">
    <property type="entry name" value="EamA"/>
    <property type="match status" value="1"/>
</dbReference>
<comment type="caution">
    <text evidence="3">The sequence shown here is derived from an EMBL/GenBank/DDBJ whole genome shotgun (WGS) entry which is preliminary data.</text>
</comment>
<dbReference type="GO" id="GO:0016020">
    <property type="term" value="C:membrane"/>
    <property type="evidence" value="ECO:0007669"/>
    <property type="project" value="InterPro"/>
</dbReference>
<keyword evidence="1" id="KW-1133">Transmembrane helix</keyword>
<evidence type="ECO:0000313" key="4">
    <source>
        <dbReference type="Proteomes" id="UP000318288"/>
    </source>
</evidence>
<feature type="transmembrane region" description="Helical" evidence="1">
    <location>
        <begin position="55"/>
        <end position="76"/>
    </location>
</feature>
<protein>
    <submittedName>
        <fullName evidence="3">EamA-like transporter family protein</fullName>
    </submittedName>
</protein>
<sequence length="298" mass="32413">MTAALLYTLGILMLKRSTDWKPGPWRTTLFCNWVTAIIFLPMLWWGEPVHDWSLWWQPVVSGGFFAAGQTLVVLALTRGDVSVATPMLGLKILFVAVLLACFTDQSPSARTWPAAGLAVVAVACLSFRGQSLVPGSAKDDGSKASRFAMGKLSYTVITSIAAAVAYATFDSTVQVWAPRFCAATFLPLVMISSATFSLGMIPMLEGRFRDIPRPTWRWLLPGAALTGLQSVFLTYAIGTWGHAAATNVVYSSRGLWSVLAVVFVGQFFSREEYHAPRSVQAMRLLGALLIMIAIALIL</sequence>
<gene>
    <name evidence="3" type="ORF">Poly51_25710</name>
</gene>
<accession>A0A5C6F5Z4</accession>
<keyword evidence="1" id="KW-0812">Transmembrane</keyword>
<dbReference type="OrthoDB" id="259867at2"/>
<dbReference type="InterPro" id="IPR037185">
    <property type="entry name" value="EmrE-like"/>
</dbReference>
<feature type="transmembrane region" description="Helical" evidence="1">
    <location>
        <begin position="218"/>
        <end position="238"/>
    </location>
</feature>
<dbReference type="Gene3D" id="1.10.3730.20">
    <property type="match status" value="1"/>
</dbReference>
<feature type="transmembrane region" description="Helical" evidence="1">
    <location>
        <begin position="152"/>
        <end position="169"/>
    </location>
</feature>
<feature type="transmembrane region" description="Helical" evidence="1">
    <location>
        <begin position="250"/>
        <end position="269"/>
    </location>
</feature>
<dbReference type="Proteomes" id="UP000318288">
    <property type="component" value="Unassembled WGS sequence"/>
</dbReference>
<dbReference type="RefSeq" id="WP_146457891.1">
    <property type="nucleotide sequence ID" value="NZ_SJPW01000003.1"/>
</dbReference>
<organism evidence="3 4">
    <name type="scientific">Rubripirellula tenax</name>
    <dbReference type="NCBI Taxonomy" id="2528015"/>
    <lineage>
        <taxon>Bacteria</taxon>
        <taxon>Pseudomonadati</taxon>
        <taxon>Planctomycetota</taxon>
        <taxon>Planctomycetia</taxon>
        <taxon>Pirellulales</taxon>
        <taxon>Pirellulaceae</taxon>
        <taxon>Rubripirellula</taxon>
    </lineage>
</organism>
<evidence type="ECO:0000256" key="1">
    <source>
        <dbReference type="SAM" id="Phobius"/>
    </source>
</evidence>
<proteinExistence type="predicted"/>
<feature type="transmembrane region" description="Helical" evidence="1">
    <location>
        <begin position="175"/>
        <end position="198"/>
    </location>
</feature>